<dbReference type="InterPro" id="IPR029069">
    <property type="entry name" value="HotDog_dom_sf"/>
</dbReference>
<name>A0A9X1IQ41_9SPHN</name>
<dbReference type="Pfam" id="PF13279">
    <property type="entry name" value="4HBT_2"/>
    <property type="match status" value="1"/>
</dbReference>
<dbReference type="EMBL" id="JAHGAW010000003">
    <property type="protein sequence ID" value="MBT2186270.1"/>
    <property type="molecule type" value="Genomic_DNA"/>
</dbReference>
<gene>
    <name evidence="2" type="ORF">KK488_04850</name>
</gene>
<dbReference type="GO" id="GO:0047617">
    <property type="term" value="F:fatty acyl-CoA hydrolase activity"/>
    <property type="evidence" value="ECO:0007669"/>
    <property type="project" value="TreeGrafter"/>
</dbReference>
<keyword evidence="3" id="KW-1185">Reference proteome</keyword>
<comment type="caution">
    <text evidence="2">The sequence shown here is derived from an EMBL/GenBank/DDBJ whole genome shotgun (WGS) entry which is preliminary data.</text>
</comment>
<evidence type="ECO:0000256" key="1">
    <source>
        <dbReference type="ARBA" id="ARBA00022801"/>
    </source>
</evidence>
<dbReference type="RefSeq" id="WP_214622028.1">
    <property type="nucleotide sequence ID" value="NZ_JAHGAW010000003.1"/>
</dbReference>
<dbReference type="InterPro" id="IPR050563">
    <property type="entry name" value="4-hydroxybenzoyl-CoA_TE"/>
</dbReference>
<reference evidence="2" key="1">
    <citation type="submission" date="2021-05" db="EMBL/GenBank/DDBJ databases">
        <title>Genome of Sphingobium sp. strain.</title>
        <authorList>
            <person name="Fan R."/>
        </authorList>
    </citation>
    <scope>NUCLEOTIDE SEQUENCE</scope>
    <source>
        <strain evidence="2">H33</strain>
    </source>
</reference>
<dbReference type="CDD" id="cd00586">
    <property type="entry name" value="4HBT"/>
    <property type="match status" value="1"/>
</dbReference>
<evidence type="ECO:0000313" key="3">
    <source>
        <dbReference type="Proteomes" id="UP001138757"/>
    </source>
</evidence>
<protein>
    <submittedName>
        <fullName evidence="2">Acyl-CoA thioesterase</fullName>
    </submittedName>
</protein>
<dbReference type="AlphaFoldDB" id="A0A9X1IQ41"/>
<evidence type="ECO:0000313" key="2">
    <source>
        <dbReference type="EMBL" id="MBT2186270.1"/>
    </source>
</evidence>
<sequence length="131" mass="14658">MATAFEMRFVARAEDIDSMGHVNNAVWVRWMEAIATAHWQALAPADAQASYAWVVTRHEIDYRGNVREGEAVIARTRVGDPPRGARFDRLVEFTGEDGALKVAARTTWAMLDIETQRLMRVPADLAAIFLA</sequence>
<keyword evidence="1" id="KW-0378">Hydrolase</keyword>
<dbReference type="Gene3D" id="3.10.129.10">
    <property type="entry name" value="Hotdog Thioesterase"/>
    <property type="match status" value="1"/>
</dbReference>
<organism evidence="2 3">
    <name type="scientific">Sphingobium nicotianae</name>
    <dbReference type="NCBI Taxonomy" id="2782607"/>
    <lineage>
        <taxon>Bacteria</taxon>
        <taxon>Pseudomonadati</taxon>
        <taxon>Pseudomonadota</taxon>
        <taxon>Alphaproteobacteria</taxon>
        <taxon>Sphingomonadales</taxon>
        <taxon>Sphingomonadaceae</taxon>
        <taxon>Sphingobium</taxon>
    </lineage>
</organism>
<dbReference type="PANTHER" id="PTHR31793">
    <property type="entry name" value="4-HYDROXYBENZOYL-COA THIOESTERASE FAMILY MEMBER"/>
    <property type="match status" value="1"/>
</dbReference>
<dbReference type="Proteomes" id="UP001138757">
    <property type="component" value="Unassembled WGS sequence"/>
</dbReference>
<proteinExistence type="predicted"/>
<dbReference type="SUPFAM" id="SSF54637">
    <property type="entry name" value="Thioesterase/thiol ester dehydrase-isomerase"/>
    <property type="match status" value="1"/>
</dbReference>
<dbReference type="PANTHER" id="PTHR31793:SF37">
    <property type="entry name" value="ACYL-COA THIOESTER HYDROLASE YBGC"/>
    <property type="match status" value="1"/>
</dbReference>
<accession>A0A9X1IQ41</accession>